<evidence type="ECO:0000256" key="2">
    <source>
        <dbReference type="ARBA" id="ARBA00022741"/>
    </source>
</evidence>
<protein>
    <submittedName>
        <fullName evidence="5">ABC transporter ATP-binding protein</fullName>
    </submittedName>
</protein>
<comment type="caution">
    <text evidence="5">The sequence shown here is derived from an EMBL/GenBank/DDBJ whole genome shotgun (WGS) entry which is preliminary data.</text>
</comment>
<dbReference type="InterPro" id="IPR050166">
    <property type="entry name" value="ABC_transporter_ATP-bind"/>
</dbReference>
<evidence type="ECO:0000313" key="6">
    <source>
        <dbReference type="Proteomes" id="UP001499924"/>
    </source>
</evidence>
<dbReference type="Gene3D" id="3.40.50.300">
    <property type="entry name" value="P-loop containing nucleotide triphosphate hydrolases"/>
    <property type="match status" value="1"/>
</dbReference>
<sequence>MSISGMTVAYETDGGAGRFVALRDVDLEIRAGEFIAVVGPSGCGKTTLISTIAGIVKPCQGEVRVGGKPVVGPGPDRAMVFQNYALMPWRTVVANIRFGLEFQGRKLSKSEADARIERFIDLVGLRGFEKRYPYQLSGGMQQRVGIARALVGEPAILLADEPFGAVDAMTREAMQGELERILAATGQTVVLITHSIDEAITLADRVVVVSHRPGTVLEVVDVPLPRPRMDDAVRGSAEYARLREYTWNLLKGEALGAHEQSGPAA</sequence>
<dbReference type="PANTHER" id="PTHR42788:SF13">
    <property type="entry name" value="ALIPHATIC SULFONATES IMPORT ATP-BINDING PROTEIN SSUB"/>
    <property type="match status" value="1"/>
</dbReference>
<keyword evidence="2" id="KW-0547">Nucleotide-binding</keyword>
<evidence type="ECO:0000259" key="4">
    <source>
        <dbReference type="PROSITE" id="PS50893"/>
    </source>
</evidence>
<dbReference type="PROSITE" id="PS00211">
    <property type="entry name" value="ABC_TRANSPORTER_1"/>
    <property type="match status" value="1"/>
</dbReference>
<dbReference type="Proteomes" id="UP001499924">
    <property type="component" value="Unassembled WGS sequence"/>
</dbReference>
<dbReference type="CDD" id="cd03293">
    <property type="entry name" value="ABC_NrtD_SsuB_transporters"/>
    <property type="match status" value="1"/>
</dbReference>
<dbReference type="GO" id="GO:0005524">
    <property type="term" value="F:ATP binding"/>
    <property type="evidence" value="ECO:0007669"/>
    <property type="project" value="UniProtKB-KW"/>
</dbReference>
<accession>A0ABP6P3W4</accession>
<dbReference type="InterPro" id="IPR003593">
    <property type="entry name" value="AAA+_ATPase"/>
</dbReference>
<organism evidence="5 6">
    <name type="scientific">Blastococcus jejuensis</name>
    <dbReference type="NCBI Taxonomy" id="351224"/>
    <lineage>
        <taxon>Bacteria</taxon>
        <taxon>Bacillati</taxon>
        <taxon>Actinomycetota</taxon>
        <taxon>Actinomycetes</taxon>
        <taxon>Geodermatophilales</taxon>
        <taxon>Geodermatophilaceae</taxon>
        <taxon>Blastococcus</taxon>
    </lineage>
</organism>
<dbReference type="PROSITE" id="PS50893">
    <property type="entry name" value="ABC_TRANSPORTER_2"/>
    <property type="match status" value="1"/>
</dbReference>
<gene>
    <name evidence="5" type="ORF">GCM10010531_18800</name>
</gene>
<dbReference type="SMART" id="SM00382">
    <property type="entry name" value="AAA"/>
    <property type="match status" value="1"/>
</dbReference>
<reference evidence="6" key="1">
    <citation type="journal article" date="2019" name="Int. J. Syst. Evol. Microbiol.">
        <title>The Global Catalogue of Microorganisms (GCM) 10K type strain sequencing project: providing services to taxonomists for standard genome sequencing and annotation.</title>
        <authorList>
            <consortium name="The Broad Institute Genomics Platform"/>
            <consortium name="The Broad Institute Genome Sequencing Center for Infectious Disease"/>
            <person name="Wu L."/>
            <person name="Ma J."/>
        </authorList>
    </citation>
    <scope>NUCLEOTIDE SEQUENCE [LARGE SCALE GENOMIC DNA]</scope>
    <source>
        <strain evidence="6">JCM 15614</strain>
    </source>
</reference>
<feature type="domain" description="ABC transporter" evidence="4">
    <location>
        <begin position="3"/>
        <end position="236"/>
    </location>
</feature>
<evidence type="ECO:0000313" key="5">
    <source>
        <dbReference type="EMBL" id="GAA3166428.1"/>
    </source>
</evidence>
<dbReference type="Pfam" id="PF00005">
    <property type="entry name" value="ABC_tran"/>
    <property type="match status" value="1"/>
</dbReference>
<dbReference type="InterPro" id="IPR003439">
    <property type="entry name" value="ABC_transporter-like_ATP-bd"/>
</dbReference>
<keyword evidence="6" id="KW-1185">Reference proteome</keyword>
<dbReference type="InterPro" id="IPR017871">
    <property type="entry name" value="ABC_transporter-like_CS"/>
</dbReference>
<proteinExistence type="predicted"/>
<keyword evidence="3 5" id="KW-0067">ATP-binding</keyword>
<evidence type="ECO:0000256" key="3">
    <source>
        <dbReference type="ARBA" id="ARBA00022840"/>
    </source>
</evidence>
<dbReference type="PANTHER" id="PTHR42788">
    <property type="entry name" value="TAURINE IMPORT ATP-BINDING PROTEIN-RELATED"/>
    <property type="match status" value="1"/>
</dbReference>
<dbReference type="SUPFAM" id="SSF52540">
    <property type="entry name" value="P-loop containing nucleoside triphosphate hydrolases"/>
    <property type="match status" value="1"/>
</dbReference>
<dbReference type="EMBL" id="BAAAVV010000003">
    <property type="protein sequence ID" value="GAA3166428.1"/>
    <property type="molecule type" value="Genomic_DNA"/>
</dbReference>
<name>A0ABP6P3W4_9ACTN</name>
<dbReference type="InterPro" id="IPR027417">
    <property type="entry name" value="P-loop_NTPase"/>
</dbReference>
<evidence type="ECO:0000256" key="1">
    <source>
        <dbReference type="ARBA" id="ARBA00022448"/>
    </source>
</evidence>
<keyword evidence="1" id="KW-0813">Transport</keyword>